<evidence type="ECO:0000313" key="17">
    <source>
        <dbReference type="EMBL" id="KAF6276275.1"/>
    </source>
</evidence>
<keyword evidence="9 15" id="KW-0472">Membrane</keyword>
<feature type="transmembrane region" description="Helical" evidence="16">
    <location>
        <begin position="229"/>
        <end position="251"/>
    </location>
</feature>
<keyword evidence="3" id="KW-1003">Cell membrane</keyword>
<comment type="caution">
    <text evidence="17">The sequence shown here is derived from an EMBL/GenBank/DDBJ whole genome shotgun (WGS) entry which is preliminary data.</text>
</comment>
<reference evidence="17 18" key="1">
    <citation type="journal article" date="2020" name="Nature">
        <title>Six reference-quality genomes reveal evolution of bat adaptations.</title>
        <authorList>
            <person name="Jebb D."/>
            <person name="Huang Z."/>
            <person name="Pippel M."/>
            <person name="Hughes G.M."/>
            <person name="Lavrichenko K."/>
            <person name="Devanna P."/>
            <person name="Winkler S."/>
            <person name="Jermiin L.S."/>
            <person name="Skirmuntt E.C."/>
            <person name="Katzourakis A."/>
            <person name="Burkitt-Gray L."/>
            <person name="Ray D.A."/>
            <person name="Sullivan K.A.M."/>
            <person name="Roscito J.G."/>
            <person name="Kirilenko B.M."/>
            <person name="Davalos L.M."/>
            <person name="Corthals A.P."/>
            <person name="Power M.L."/>
            <person name="Jones G."/>
            <person name="Ransome R.D."/>
            <person name="Dechmann D.K.N."/>
            <person name="Locatelli A.G."/>
            <person name="Puechmaille S.J."/>
            <person name="Fedrigo O."/>
            <person name="Jarvis E.D."/>
            <person name="Hiller M."/>
            <person name="Vernes S.C."/>
            <person name="Myers E.W."/>
            <person name="Teeling E.C."/>
        </authorList>
    </citation>
    <scope>NUCLEOTIDE SEQUENCE [LARGE SCALE GENOMIC DNA]</scope>
    <source>
        <strain evidence="17">MRhiFer1</strain>
        <tissue evidence="17">Lung</tissue>
    </source>
</reference>
<dbReference type="AlphaFoldDB" id="A0A7J7RJY0"/>
<proteinExistence type="inferred from homology"/>
<evidence type="ECO:0000256" key="8">
    <source>
        <dbReference type="ARBA" id="ARBA00023040"/>
    </source>
</evidence>
<evidence type="ECO:0000256" key="10">
    <source>
        <dbReference type="ARBA" id="ARBA00023170"/>
    </source>
</evidence>
<dbReference type="EMBL" id="JACAGC010000026">
    <property type="protein sequence ID" value="KAF6276275.1"/>
    <property type="molecule type" value="Genomic_DNA"/>
</dbReference>
<evidence type="ECO:0000256" key="12">
    <source>
        <dbReference type="ARBA" id="ARBA00023224"/>
    </source>
</evidence>
<dbReference type="InterPro" id="IPR007960">
    <property type="entry name" value="TAS2R"/>
</dbReference>
<dbReference type="Gene3D" id="1.20.1070.10">
    <property type="entry name" value="Rhodopsin 7-helix transmembrane proteins"/>
    <property type="match status" value="1"/>
</dbReference>
<dbReference type="GO" id="GO:0004930">
    <property type="term" value="F:G protein-coupled receptor activity"/>
    <property type="evidence" value="ECO:0007669"/>
    <property type="project" value="UniProtKB-KW"/>
</dbReference>
<dbReference type="SUPFAM" id="SSF81321">
    <property type="entry name" value="Family A G protein-coupled receptor-like"/>
    <property type="match status" value="1"/>
</dbReference>
<evidence type="ECO:0000256" key="14">
    <source>
        <dbReference type="RuleBase" id="RU004423"/>
    </source>
</evidence>
<comment type="subcellular location">
    <subcellularLocation>
        <location evidence="1">Cell membrane</location>
        <topology evidence="1">Multi-pass membrane protein</topology>
    </subcellularLocation>
    <subcellularLocation>
        <location evidence="15">Membrane</location>
        <topology evidence="15">Multi-pass membrane protein</topology>
    </subcellularLocation>
</comment>
<dbReference type="GO" id="GO:0033038">
    <property type="term" value="F:bitter taste receptor activity"/>
    <property type="evidence" value="ECO:0007669"/>
    <property type="project" value="InterPro"/>
</dbReference>
<comment type="similarity">
    <text evidence="2 14">Belongs to the G-protein coupled receptor T2R family.</text>
</comment>
<dbReference type="OrthoDB" id="9834076at2759"/>
<dbReference type="PANTHER" id="PTHR11394:SF68">
    <property type="entry name" value="TASTE RECEPTOR TYPE 2 MEMBER 16"/>
    <property type="match status" value="1"/>
</dbReference>
<dbReference type="Proteomes" id="UP000585614">
    <property type="component" value="Unassembled WGS sequence"/>
</dbReference>
<feature type="transmembrane region" description="Helical" evidence="16">
    <location>
        <begin position="183"/>
        <end position="208"/>
    </location>
</feature>
<dbReference type="PANTHER" id="PTHR11394">
    <property type="entry name" value="TASTE RECEPTOR TYPE 2"/>
    <property type="match status" value="1"/>
</dbReference>
<feature type="transmembrane region" description="Helical" evidence="16">
    <location>
        <begin position="6"/>
        <end position="33"/>
    </location>
</feature>
<keyword evidence="10 15" id="KW-0675">Receptor</keyword>
<evidence type="ECO:0000256" key="4">
    <source>
        <dbReference type="ARBA" id="ARBA00022480"/>
    </source>
</evidence>
<keyword evidence="12 15" id="KW-0807">Transducer</keyword>
<keyword evidence="4 15" id="KW-0919">Taste</keyword>
<evidence type="ECO:0000256" key="6">
    <source>
        <dbReference type="ARBA" id="ARBA00022692"/>
    </source>
</evidence>
<feature type="transmembrane region" description="Helical" evidence="16">
    <location>
        <begin position="125"/>
        <end position="146"/>
    </location>
</feature>
<organism evidence="17 18">
    <name type="scientific">Rhinolophus ferrumequinum</name>
    <name type="common">Greater horseshoe bat</name>
    <dbReference type="NCBI Taxonomy" id="59479"/>
    <lineage>
        <taxon>Eukaryota</taxon>
        <taxon>Metazoa</taxon>
        <taxon>Chordata</taxon>
        <taxon>Craniata</taxon>
        <taxon>Vertebrata</taxon>
        <taxon>Euteleostomi</taxon>
        <taxon>Mammalia</taxon>
        <taxon>Eutheria</taxon>
        <taxon>Laurasiatheria</taxon>
        <taxon>Chiroptera</taxon>
        <taxon>Yinpterochiroptera</taxon>
        <taxon>Rhinolophoidea</taxon>
        <taxon>Rhinolophidae</taxon>
        <taxon>Rhinolophinae</taxon>
        <taxon>Rhinolophus</taxon>
    </lineage>
</organism>
<name>A0A7J7RJY0_RHIFE</name>
<evidence type="ECO:0000256" key="7">
    <source>
        <dbReference type="ARBA" id="ARBA00022989"/>
    </source>
</evidence>
<evidence type="ECO:0000256" key="2">
    <source>
        <dbReference type="ARBA" id="ARBA00007376"/>
    </source>
</evidence>
<evidence type="ECO:0000256" key="11">
    <source>
        <dbReference type="ARBA" id="ARBA00023180"/>
    </source>
</evidence>
<gene>
    <name evidence="17" type="ORF">mRhiFer1_016575</name>
</gene>
<dbReference type="GO" id="GO:0005886">
    <property type="term" value="C:plasma membrane"/>
    <property type="evidence" value="ECO:0007669"/>
    <property type="project" value="UniProtKB-SubCell"/>
</dbReference>
<keyword evidence="6 15" id="KW-0812">Transmembrane</keyword>
<evidence type="ECO:0000256" key="3">
    <source>
        <dbReference type="ARBA" id="ARBA00022475"/>
    </source>
</evidence>
<feature type="transmembrane region" description="Helical" evidence="16">
    <location>
        <begin position="263"/>
        <end position="282"/>
    </location>
</feature>
<accession>A0A7J7RJY0</accession>
<sequence>MLPIQVTVVFIAIYVLESLAIIVQSSLIVAVLGREWVQVKRMSPVEMILISLGSCRFCLQWSSVLYNFCSYFNPDWVFWYIGIIWEFTNTLSFWLTSLLAVVYCVKIASFTHPIFFWLRWRILRLVPWLLLGSLLTSCVTIIFSAIRNYITVKLMSVKHFPRNNTVTERLQTVLQNFLISQQMVVLTIPFLLFVASTIVLISSLFQHLGQMQQHSSGHGNSSMKAQSTALRSLAVFLVFFISYFLTILVSARDSLFEKTTWFWVWQIIIYAVVSIHSTSLMLSNPKLKKVLKVRCWGQRMSEAPGTRPPGQMGVCI</sequence>
<dbReference type="CDD" id="cd15017">
    <property type="entry name" value="7tm_TAS2R16"/>
    <property type="match status" value="1"/>
</dbReference>
<evidence type="ECO:0000313" key="18">
    <source>
        <dbReference type="Proteomes" id="UP000585614"/>
    </source>
</evidence>
<evidence type="ECO:0000256" key="13">
    <source>
        <dbReference type="ARBA" id="ARBA00038817"/>
    </source>
</evidence>
<evidence type="ECO:0000256" key="1">
    <source>
        <dbReference type="ARBA" id="ARBA00004651"/>
    </source>
</evidence>
<evidence type="ECO:0000256" key="15">
    <source>
        <dbReference type="RuleBase" id="RU004424"/>
    </source>
</evidence>
<keyword evidence="5 15" id="KW-0716">Sensory transduction</keyword>
<dbReference type="FunFam" id="1.20.1070.10:FF:000055">
    <property type="entry name" value="Taste receptor type 2"/>
    <property type="match status" value="1"/>
</dbReference>
<keyword evidence="11" id="KW-0325">Glycoprotein</keyword>
<dbReference type="Pfam" id="PF05296">
    <property type="entry name" value="TAS2R"/>
    <property type="match status" value="1"/>
</dbReference>
<keyword evidence="8 15" id="KW-0297">G-protein coupled receptor</keyword>
<comment type="subunit">
    <text evidence="13">Interacts with RTP3 and RTP4.</text>
</comment>
<evidence type="ECO:0000256" key="16">
    <source>
        <dbReference type="SAM" id="Phobius"/>
    </source>
</evidence>
<keyword evidence="7 16" id="KW-1133">Transmembrane helix</keyword>
<protein>
    <recommendedName>
        <fullName evidence="15">Taste receptor type 2</fullName>
    </recommendedName>
</protein>
<evidence type="ECO:0000256" key="5">
    <source>
        <dbReference type="ARBA" id="ARBA00022606"/>
    </source>
</evidence>
<evidence type="ECO:0000256" key="9">
    <source>
        <dbReference type="ARBA" id="ARBA00023136"/>
    </source>
</evidence>